<feature type="transmembrane region" description="Helical" evidence="8">
    <location>
        <begin position="73"/>
        <end position="100"/>
    </location>
</feature>
<gene>
    <name evidence="10" type="ORF">ElyMa_004981600</name>
</gene>
<comment type="caution">
    <text evidence="10">The sequence shown here is derived from an EMBL/GenBank/DDBJ whole genome shotgun (WGS) entry which is preliminary data.</text>
</comment>
<accession>A0AAV4J510</accession>
<keyword evidence="4 8" id="KW-1133">Transmembrane helix</keyword>
<feature type="transmembrane region" description="Helical" evidence="8">
    <location>
        <begin position="288"/>
        <end position="305"/>
    </location>
</feature>
<dbReference type="SUPFAM" id="SSF81324">
    <property type="entry name" value="Voltage-gated potassium channels"/>
    <property type="match status" value="1"/>
</dbReference>
<evidence type="ECO:0000256" key="5">
    <source>
        <dbReference type="ARBA" id="ARBA00023065"/>
    </source>
</evidence>
<sequence length="491" mass="55329">MSTLIEDPAIPLVGMNGKRGGKGSKARNKLYTMRSGAQSFGTASGDSDKPPRFENVGIRLALRKELYAKRKRICDVSLAMAVLGIILMILETELAAAHIISRSDTASILLKMCMTASTVALLIFIFIYHKLGVQLFTVNNSMDDWRLAMTPMRICTALSEMMICVVHPIPGEFYIFWYTTESDGNLSDTPVKVPLDVLLSLPMFLRLYLVCRFLMLHSRLYQDASSQSLGALNRIHFNFRFIFKSFMALYPDYFLCIFMVSLFIITSWTLRLCEMYNDAFHARVHGNFLNSMWLIAVSFLTVGYGDIVPNSYCGRGIAVLTGIMGTGCTALIVAVLARKLELSQAEKYVHNFVREIELGGRLKTEAANVVKCGWKLFKYQRITNKTKEEERKVLQLQTKLLHAIYNIRELKNRRRRLTDNAVTIVEVHKAQNEMSRAVSAVRAGQAHLEERLAGVEATLAIVYQKLCALHGDTAPYPQPSLPYRPPRDSGI</sequence>
<dbReference type="EMBL" id="BMAT01009971">
    <property type="protein sequence ID" value="GFS17431.1"/>
    <property type="molecule type" value="Genomic_DNA"/>
</dbReference>
<dbReference type="GO" id="GO:0016020">
    <property type="term" value="C:membrane"/>
    <property type="evidence" value="ECO:0007669"/>
    <property type="project" value="UniProtKB-SubCell"/>
</dbReference>
<dbReference type="Pfam" id="PF03530">
    <property type="entry name" value="SK_channel"/>
    <property type="match status" value="1"/>
</dbReference>
<protein>
    <submittedName>
        <fullName evidence="10">Small conductance calcium-activated potassium channel protein</fullName>
    </submittedName>
</protein>
<dbReference type="Gene3D" id="1.10.287.70">
    <property type="match status" value="2"/>
</dbReference>
<reference evidence="10 11" key="1">
    <citation type="journal article" date="2021" name="Elife">
        <title>Chloroplast acquisition without the gene transfer in kleptoplastic sea slugs, Plakobranchus ocellatus.</title>
        <authorList>
            <person name="Maeda T."/>
            <person name="Takahashi S."/>
            <person name="Yoshida T."/>
            <person name="Shimamura S."/>
            <person name="Takaki Y."/>
            <person name="Nagai Y."/>
            <person name="Toyoda A."/>
            <person name="Suzuki Y."/>
            <person name="Arimoto A."/>
            <person name="Ishii H."/>
            <person name="Satoh N."/>
            <person name="Nishiyama T."/>
            <person name="Hasebe M."/>
            <person name="Maruyama T."/>
            <person name="Minagawa J."/>
            <person name="Obokata J."/>
            <person name="Shigenobu S."/>
        </authorList>
    </citation>
    <scope>NUCLEOTIDE SEQUENCE [LARGE SCALE GENOMIC DNA]</scope>
</reference>
<feature type="domain" description="Calmodulin-binding" evidence="9">
    <location>
        <begin position="355"/>
        <end position="433"/>
    </location>
</feature>
<keyword evidence="11" id="KW-1185">Reference proteome</keyword>
<dbReference type="SMART" id="SM01053">
    <property type="entry name" value="CaMBD"/>
    <property type="match status" value="1"/>
</dbReference>
<dbReference type="PRINTS" id="PR01451">
    <property type="entry name" value="SKCHANNEL"/>
</dbReference>
<keyword evidence="7 10" id="KW-0407">Ion channel</keyword>
<evidence type="ECO:0000313" key="10">
    <source>
        <dbReference type="EMBL" id="GFS17431.1"/>
    </source>
</evidence>
<comment type="subcellular location">
    <subcellularLocation>
        <location evidence="1">Membrane</location>
        <topology evidence="1">Multi-pass membrane protein</topology>
    </subcellularLocation>
</comment>
<keyword evidence="3 8" id="KW-0812">Transmembrane</keyword>
<keyword evidence="6 8" id="KW-0472">Membrane</keyword>
<dbReference type="InterPro" id="IPR013099">
    <property type="entry name" value="K_chnl_dom"/>
</dbReference>
<evidence type="ECO:0000256" key="1">
    <source>
        <dbReference type="ARBA" id="ARBA00004141"/>
    </source>
</evidence>
<dbReference type="AlphaFoldDB" id="A0AAV4J510"/>
<evidence type="ECO:0000256" key="3">
    <source>
        <dbReference type="ARBA" id="ARBA00022692"/>
    </source>
</evidence>
<evidence type="ECO:0000256" key="8">
    <source>
        <dbReference type="SAM" id="Phobius"/>
    </source>
</evidence>
<evidence type="ECO:0000259" key="9">
    <source>
        <dbReference type="SMART" id="SM01053"/>
    </source>
</evidence>
<dbReference type="Pfam" id="PF07885">
    <property type="entry name" value="Ion_trans_2"/>
    <property type="match status" value="1"/>
</dbReference>
<keyword evidence="5" id="KW-0406">Ion transport</keyword>
<organism evidence="10 11">
    <name type="scientific">Elysia marginata</name>
    <dbReference type="NCBI Taxonomy" id="1093978"/>
    <lineage>
        <taxon>Eukaryota</taxon>
        <taxon>Metazoa</taxon>
        <taxon>Spiralia</taxon>
        <taxon>Lophotrochozoa</taxon>
        <taxon>Mollusca</taxon>
        <taxon>Gastropoda</taxon>
        <taxon>Heterobranchia</taxon>
        <taxon>Euthyneura</taxon>
        <taxon>Panpulmonata</taxon>
        <taxon>Sacoglossa</taxon>
        <taxon>Placobranchoidea</taxon>
        <taxon>Plakobranchidae</taxon>
        <taxon>Elysia</taxon>
    </lineage>
</organism>
<feature type="transmembrane region" description="Helical" evidence="8">
    <location>
        <begin position="317"/>
        <end position="337"/>
    </location>
</feature>
<proteinExistence type="predicted"/>
<dbReference type="GO" id="GO:0016286">
    <property type="term" value="F:small conductance calcium-activated potassium channel activity"/>
    <property type="evidence" value="ECO:0007669"/>
    <property type="project" value="InterPro"/>
</dbReference>
<dbReference type="Proteomes" id="UP000762676">
    <property type="component" value="Unassembled WGS sequence"/>
</dbReference>
<feature type="transmembrane region" description="Helical" evidence="8">
    <location>
        <begin position="249"/>
        <end position="268"/>
    </location>
</feature>
<dbReference type="SUPFAM" id="SSF81327">
    <property type="entry name" value="Small-conductance potassium channel"/>
    <property type="match status" value="1"/>
</dbReference>
<evidence type="ECO:0000313" key="11">
    <source>
        <dbReference type="Proteomes" id="UP000762676"/>
    </source>
</evidence>
<dbReference type="GO" id="GO:0005516">
    <property type="term" value="F:calmodulin binding"/>
    <property type="evidence" value="ECO:0007669"/>
    <property type="project" value="InterPro"/>
</dbReference>
<dbReference type="InterPro" id="IPR036122">
    <property type="entry name" value="CaM-bd_dom_sf"/>
</dbReference>
<evidence type="ECO:0000256" key="7">
    <source>
        <dbReference type="ARBA" id="ARBA00023303"/>
    </source>
</evidence>
<evidence type="ECO:0000256" key="2">
    <source>
        <dbReference type="ARBA" id="ARBA00022448"/>
    </source>
</evidence>
<evidence type="ECO:0000256" key="4">
    <source>
        <dbReference type="ARBA" id="ARBA00022989"/>
    </source>
</evidence>
<dbReference type="PANTHER" id="PTHR10153">
    <property type="entry name" value="SMALL CONDUCTANCE CALCIUM-ACTIVATED POTASSIUM CHANNEL"/>
    <property type="match status" value="1"/>
</dbReference>
<dbReference type="InterPro" id="IPR004178">
    <property type="entry name" value="CaM-bd_dom"/>
</dbReference>
<name>A0AAV4J510_9GAST</name>
<dbReference type="Pfam" id="PF02888">
    <property type="entry name" value="CaMBD"/>
    <property type="match status" value="1"/>
</dbReference>
<evidence type="ECO:0000256" key="6">
    <source>
        <dbReference type="ARBA" id="ARBA00023136"/>
    </source>
</evidence>
<feature type="transmembrane region" description="Helical" evidence="8">
    <location>
        <begin position="106"/>
        <end position="128"/>
    </location>
</feature>
<feature type="transmembrane region" description="Helical" evidence="8">
    <location>
        <begin position="154"/>
        <end position="177"/>
    </location>
</feature>
<keyword evidence="2" id="KW-0813">Transport</keyword>
<dbReference type="InterPro" id="IPR015449">
    <property type="entry name" value="K_chnl_Ca-activ_SK"/>
</dbReference>